<proteinExistence type="predicted"/>
<dbReference type="PROSITE" id="PS51009">
    <property type="entry name" value="CYTCII"/>
    <property type="match status" value="1"/>
</dbReference>
<dbReference type="Gene3D" id="1.20.120.10">
    <property type="entry name" value="Cytochrome c/b562"/>
    <property type="match status" value="1"/>
</dbReference>
<gene>
    <name evidence="2" type="ORF">BDD21_4948</name>
</gene>
<dbReference type="SUPFAM" id="SSF47175">
    <property type="entry name" value="Cytochromes"/>
    <property type="match status" value="1"/>
</dbReference>
<accession>A0A495VEW2</accession>
<dbReference type="EMBL" id="RBXL01000001">
    <property type="protein sequence ID" value="RKT47380.1"/>
    <property type="molecule type" value="Genomic_DNA"/>
</dbReference>
<sequence length="143" mass="15589">MPIAPLFLALLLRAFAVEADSDARQLVELPPPMSEHMLANMRDHLLAIEQITRSLADGRYEEAAEMAEERLGMTAMRIHGAHHMAPHMPEGMRAIGSAMHRAASRFALAARDAEVSDDLASAFAGLSEVMGQCVACHSAYRVH</sequence>
<dbReference type="InterPro" id="IPR002321">
    <property type="entry name" value="Cyt_c_II"/>
</dbReference>
<dbReference type="RefSeq" id="WP_120799360.1">
    <property type="nucleotide sequence ID" value="NZ_RBXL01000001.1"/>
</dbReference>
<keyword evidence="3" id="KW-1185">Reference proteome</keyword>
<dbReference type="OrthoDB" id="1150802at2"/>
<dbReference type="GO" id="GO:0009055">
    <property type="term" value="F:electron transfer activity"/>
    <property type="evidence" value="ECO:0007669"/>
    <property type="project" value="InterPro"/>
</dbReference>
<dbReference type="GO" id="GO:0020037">
    <property type="term" value="F:heme binding"/>
    <property type="evidence" value="ECO:0007669"/>
    <property type="project" value="InterPro"/>
</dbReference>
<keyword evidence="1" id="KW-0732">Signal</keyword>
<evidence type="ECO:0000256" key="1">
    <source>
        <dbReference type="SAM" id="SignalP"/>
    </source>
</evidence>
<evidence type="ECO:0000313" key="3">
    <source>
        <dbReference type="Proteomes" id="UP000274556"/>
    </source>
</evidence>
<dbReference type="AlphaFoldDB" id="A0A495VEW2"/>
<feature type="chain" id="PRO_5019861043" evidence="1">
    <location>
        <begin position="20"/>
        <end position="143"/>
    </location>
</feature>
<dbReference type="GO" id="GO:0022900">
    <property type="term" value="P:electron transport chain"/>
    <property type="evidence" value="ECO:0007669"/>
    <property type="project" value="InterPro"/>
</dbReference>
<evidence type="ECO:0000313" key="2">
    <source>
        <dbReference type="EMBL" id="RKT47380.1"/>
    </source>
</evidence>
<dbReference type="Proteomes" id="UP000274556">
    <property type="component" value="Unassembled WGS sequence"/>
</dbReference>
<protein>
    <submittedName>
        <fullName evidence="2">Cytochrome c</fullName>
    </submittedName>
</protein>
<dbReference type="InterPro" id="IPR010980">
    <property type="entry name" value="Cyt_c/b562"/>
</dbReference>
<reference evidence="2 3" key="1">
    <citation type="submission" date="2018-10" db="EMBL/GenBank/DDBJ databases">
        <title>Genomic Encyclopedia of Archaeal and Bacterial Type Strains, Phase II (KMG-II): from individual species to whole genera.</title>
        <authorList>
            <person name="Goeker M."/>
        </authorList>
    </citation>
    <scope>NUCLEOTIDE SEQUENCE [LARGE SCALE GENOMIC DNA]</scope>
    <source>
        <strain evidence="2 3">DSM 235</strain>
    </source>
</reference>
<name>A0A495VEW2_9GAMM</name>
<organism evidence="2 3">
    <name type="scientific">Thiocapsa rosea</name>
    <dbReference type="NCBI Taxonomy" id="69360"/>
    <lineage>
        <taxon>Bacteria</taxon>
        <taxon>Pseudomonadati</taxon>
        <taxon>Pseudomonadota</taxon>
        <taxon>Gammaproteobacteria</taxon>
        <taxon>Chromatiales</taxon>
        <taxon>Chromatiaceae</taxon>
        <taxon>Thiocapsa</taxon>
    </lineage>
</organism>
<feature type="signal peptide" evidence="1">
    <location>
        <begin position="1"/>
        <end position="19"/>
    </location>
</feature>
<comment type="caution">
    <text evidence="2">The sequence shown here is derived from an EMBL/GenBank/DDBJ whole genome shotgun (WGS) entry which is preliminary data.</text>
</comment>
<dbReference type="GO" id="GO:0005506">
    <property type="term" value="F:iron ion binding"/>
    <property type="evidence" value="ECO:0007669"/>
    <property type="project" value="InterPro"/>
</dbReference>